<evidence type="ECO:0000313" key="1">
    <source>
        <dbReference type="EMBL" id="KAG1802180.1"/>
    </source>
</evidence>
<name>A0A9P7J446_9AGAM</name>
<dbReference type="RefSeq" id="XP_041165372.1">
    <property type="nucleotide sequence ID" value="XM_041305820.1"/>
</dbReference>
<dbReference type="GeneID" id="64599584"/>
<sequence>MVIPVFTLLDLTITHRRRYILSSVLPGADVTNQRVKAEHAEPVAVTSNLSACITTGSSIAPSHVCILADELGQLTLSPPLKSTRKGAGEKVSKKEHGQQTMRALDVLDNIESHIQWIFCLLLDSGDLNDIGREVPLLHKAVKNAIITQIDDLAAQISRHKPSHDVLVSVEINTKIFLYHNFKDYLASLLSCRDIEAVMDQACDDVMESINSPHLPFIKNLFESQFLCQFGGLEPGLPFIDRGEERL</sequence>
<dbReference type="OrthoDB" id="2667809at2759"/>
<dbReference type="AlphaFoldDB" id="A0A9P7J446"/>
<accession>A0A9P7J446</accession>
<dbReference type="EMBL" id="JABBWE010000006">
    <property type="protein sequence ID" value="KAG1802180.1"/>
    <property type="molecule type" value="Genomic_DNA"/>
</dbReference>
<proteinExistence type="predicted"/>
<reference evidence="1" key="1">
    <citation type="journal article" date="2020" name="New Phytol.">
        <title>Comparative genomics reveals dynamic genome evolution in host specialist ectomycorrhizal fungi.</title>
        <authorList>
            <person name="Lofgren L.A."/>
            <person name="Nguyen N.H."/>
            <person name="Vilgalys R."/>
            <person name="Ruytinx J."/>
            <person name="Liao H.L."/>
            <person name="Branco S."/>
            <person name="Kuo A."/>
            <person name="LaButti K."/>
            <person name="Lipzen A."/>
            <person name="Andreopoulos W."/>
            <person name="Pangilinan J."/>
            <person name="Riley R."/>
            <person name="Hundley H."/>
            <person name="Na H."/>
            <person name="Barry K."/>
            <person name="Grigoriev I.V."/>
            <person name="Stajich J.E."/>
            <person name="Kennedy P.G."/>
        </authorList>
    </citation>
    <scope>NUCLEOTIDE SEQUENCE</scope>
    <source>
        <strain evidence="1">S12</strain>
    </source>
</reference>
<gene>
    <name evidence="1" type="ORF">HD556DRAFT_1438225</name>
</gene>
<protein>
    <submittedName>
        <fullName evidence="1">Uncharacterized protein</fullName>
    </submittedName>
</protein>
<organism evidence="1 2">
    <name type="scientific">Suillus plorans</name>
    <dbReference type="NCBI Taxonomy" id="116603"/>
    <lineage>
        <taxon>Eukaryota</taxon>
        <taxon>Fungi</taxon>
        <taxon>Dikarya</taxon>
        <taxon>Basidiomycota</taxon>
        <taxon>Agaricomycotina</taxon>
        <taxon>Agaricomycetes</taxon>
        <taxon>Agaricomycetidae</taxon>
        <taxon>Boletales</taxon>
        <taxon>Suillineae</taxon>
        <taxon>Suillaceae</taxon>
        <taxon>Suillus</taxon>
    </lineage>
</organism>
<keyword evidence="2" id="KW-1185">Reference proteome</keyword>
<evidence type="ECO:0000313" key="2">
    <source>
        <dbReference type="Proteomes" id="UP000719766"/>
    </source>
</evidence>
<dbReference type="Proteomes" id="UP000719766">
    <property type="component" value="Unassembled WGS sequence"/>
</dbReference>
<comment type="caution">
    <text evidence="1">The sequence shown here is derived from an EMBL/GenBank/DDBJ whole genome shotgun (WGS) entry which is preliminary data.</text>
</comment>